<name>A0A855MP29_9BACT</name>
<evidence type="ECO:0000313" key="2">
    <source>
        <dbReference type="EMBL" id="POZ88277.1"/>
    </source>
</evidence>
<sequence length="135" mass="15907">METNKGSYILLIEIKKDYTVNFNHKEIKINKGLYAYIGSAMKNLHQRVGRHLTFNEKAYQKHWHIDGILENEENKIIFIAMLPSDRRIEEDISIEFAKNFEFIKGFGATDLTVKSNLYLIDDIDCFFEIIKNFIL</sequence>
<dbReference type="EMBL" id="JAHC01000027">
    <property type="protein sequence ID" value="POZ88277.1"/>
    <property type="molecule type" value="Genomic_DNA"/>
</dbReference>
<feature type="domain" description="GIY-YIG" evidence="1">
    <location>
        <begin position="16"/>
        <end position="121"/>
    </location>
</feature>
<dbReference type="CDD" id="cd10441">
    <property type="entry name" value="GIY-YIG_COG1833"/>
    <property type="match status" value="1"/>
</dbReference>
<protein>
    <recommendedName>
        <fullName evidence="1">GIY-YIG domain-containing protein</fullName>
    </recommendedName>
</protein>
<dbReference type="SMART" id="SM00465">
    <property type="entry name" value="GIYc"/>
    <property type="match status" value="1"/>
</dbReference>
<dbReference type="Pfam" id="PF01986">
    <property type="entry name" value="DUF123"/>
    <property type="match status" value="1"/>
</dbReference>
<dbReference type="PANTHER" id="PTHR37460">
    <property type="entry name" value="ENDONUCLEASE III"/>
    <property type="match status" value="1"/>
</dbReference>
<dbReference type="InterPro" id="IPR002837">
    <property type="entry name" value="DUF123"/>
</dbReference>
<dbReference type="Proteomes" id="UP000237502">
    <property type="component" value="Unassembled WGS sequence"/>
</dbReference>
<evidence type="ECO:0000259" key="1">
    <source>
        <dbReference type="SMART" id="SM00465"/>
    </source>
</evidence>
<gene>
    <name evidence="2" type="ORF">AA80_07080</name>
</gene>
<reference evidence="2 3" key="1">
    <citation type="submission" date="2014-01" db="EMBL/GenBank/DDBJ databases">
        <title>Comparative genomics of Petrotoga.</title>
        <authorList>
            <person name="Chow K."/>
            <person name="Charchuk R."/>
            <person name="Nesbo C.L."/>
        </authorList>
    </citation>
    <scope>NUCLEOTIDE SEQUENCE [LARGE SCALE GENOMIC DNA]</scope>
    <source>
        <strain evidence="2 3">DSM 13575</strain>
    </source>
</reference>
<dbReference type="InterPro" id="IPR000305">
    <property type="entry name" value="GIY-YIG_endonuc"/>
</dbReference>
<accession>A0A855MP29</accession>
<dbReference type="AlphaFoldDB" id="A0A855MP29"/>
<organism evidence="2 3">
    <name type="scientific">Petrotoga sibirica DSM 13575</name>
    <dbReference type="NCBI Taxonomy" id="1122956"/>
    <lineage>
        <taxon>Bacteria</taxon>
        <taxon>Thermotogati</taxon>
        <taxon>Thermotogota</taxon>
        <taxon>Thermotogae</taxon>
        <taxon>Petrotogales</taxon>
        <taxon>Petrotogaceae</taxon>
        <taxon>Petrotoga</taxon>
    </lineage>
</organism>
<evidence type="ECO:0000313" key="3">
    <source>
        <dbReference type="Proteomes" id="UP000237502"/>
    </source>
</evidence>
<comment type="caution">
    <text evidence="2">The sequence shown here is derived from an EMBL/GenBank/DDBJ whole genome shotgun (WGS) entry which is preliminary data.</text>
</comment>
<proteinExistence type="predicted"/>
<dbReference type="PANTHER" id="PTHR37460:SF1">
    <property type="entry name" value="ENDONUCLEASE III"/>
    <property type="match status" value="1"/>
</dbReference>